<organism evidence="1 2">
    <name type="scientific">Rhododendron molle</name>
    <name type="common">Chinese azalea</name>
    <name type="synonym">Azalea mollis</name>
    <dbReference type="NCBI Taxonomy" id="49168"/>
    <lineage>
        <taxon>Eukaryota</taxon>
        <taxon>Viridiplantae</taxon>
        <taxon>Streptophyta</taxon>
        <taxon>Embryophyta</taxon>
        <taxon>Tracheophyta</taxon>
        <taxon>Spermatophyta</taxon>
        <taxon>Magnoliopsida</taxon>
        <taxon>eudicotyledons</taxon>
        <taxon>Gunneridae</taxon>
        <taxon>Pentapetalae</taxon>
        <taxon>asterids</taxon>
        <taxon>Ericales</taxon>
        <taxon>Ericaceae</taxon>
        <taxon>Ericoideae</taxon>
        <taxon>Rhodoreae</taxon>
        <taxon>Rhododendron</taxon>
    </lineage>
</organism>
<dbReference type="Proteomes" id="UP001062846">
    <property type="component" value="Chromosome 1"/>
</dbReference>
<sequence>MAYFASRCGGYENPVDRSVSTLPNYWQHVLDDTVPKFYGIDGKNLYLHLEKLEVICANDEVALFRLFPLSLRDHAKNWFHSLSPQSVRTYGDIQILFTKEFNPIYETHMLFCEISNFYQREDESFPQCWWRFKYSLCNWSQHTYELSYVLGIFYKRLNFETRQIIDKRCNGEFLDKDGEEIWDYYDQFAKDCLSCNQIENFEVINSNALAEETIEPLVARAIVDPNDGPKVQQSPQEHSSILEMDFHDATLEKSVPILVESSFDLDNQISPTIDYVIPLIEHPPLQEIIML</sequence>
<protein>
    <submittedName>
        <fullName evidence="1">Uncharacterized protein</fullName>
    </submittedName>
</protein>
<accession>A0ACC0Q267</accession>
<reference evidence="1" key="1">
    <citation type="submission" date="2022-02" db="EMBL/GenBank/DDBJ databases">
        <title>Plant Genome Project.</title>
        <authorList>
            <person name="Zhang R.-G."/>
        </authorList>
    </citation>
    <scope>NUCLEOTIDE SEQUENCE</scope>
    <source>
        <strain evidence="1">AT1</strain>
    </source>
</reference>
<evidence type="ECO:0000313" key="1">
    <source>
        <dbReference type="EMBL" id="KAI8572060.1"/>
    </source>
</evidence>
<proteinExistence type="predicted"/>
<evidence type="ECO:0000313" key="2">
    <source>
        <dbReference type="Proteomes" id="UP001062846"/>
    </source>
</evidence>
<keyword evidence="2" id="KW-1185">Reference proteome</keyword>
<dbReference type="EMBL" id="CM046388">
    <property type="protein sequence ID" value="KAI8572060.1"/>
    <property type="molecule type" value="Genomic_DNA"/>
</dbReference>
<comment type="caution">
    <text evidence="1">The sequence shown here is derived from an EMBL/GenBank/DDBJ whole genome shotgun (WGS) entry which is preliminary data.</text>
</comment>
<gene>
    <name evidence="1" type="ORF">RHMOL_Rhmol01G0169100</name>
</gene>
<name>A0ACC0Q267_RHOML</name>